<dbReference type="EMBL" id="JBHSNG010000006">
    <property type="protein sequence ID" value="MFC5581129.1"/>
    <property type="molecule type" value="Genomic_DNA"/>
</dbReference>
<comment type="caution">
    <text evidence="1">The sequence shown here is derived from an EMBL/GenBank/DDBJ whole genome shotgun (WGS) entry which is preliminary data.</text>
</comment>
<dbReference type="InterPro" id="IPR021866">
    <property type="entry name" value="SpoIIAA-like"/>
</dbReference>
<evidence type="ECO:0000313" key="1">
    <source>
        <dbReference type="EMBL" id="MFC5581129.1"/>
    </source>
</evidence>
<proteinExistence type="predicted"/>
<evidence type="ECO:0000313" key="2">
    <source>
        <dbReference type="Proteomes" id="UP001596111"/>
    </source>
</evidence>
<sequence length="87" mass="9824">MIEHLQGFPGNTVGFACKGHVTAREYESVLGPRVDQALEAHDKVRVYHRIDDGFEGIDPGAVRDDIKTGMQHRRQEMTQACEWTSAR</sequence>
<organism evidence="1 2">
    <name type="scientific">Rhodanobacter terrae</name>
    <dbReference type="NCBI Taxonomy" id="418647"/>
    <lineage>
        <taxon>Bacteria</taxon>
        <taxon>Pseudomonadati</taxon>
        <taxon>Pseudomonadota</taxon>
        <taxon>Gammaproteobacteria</taxon>
        <taxon>Lysobacterales</taxon>
        <taxon>Rhodanobacteraceae</taxon>
        <taxon>Rhodanobacter</taxon>
    </lineage>
</organism>
<accession>A0ABW0SXP7</accession>
<reference evidence="2" key="1">
    <citation type="journal article" date="2019" name="Int. J. Syst. Evol. Microbiol.">
        <title>The Global Catalogue of Microorganisms (GCM) 10K type strain sequencing project: providing services to taxonomists for standard genome sequencing and annotation.</title>
        <authorList>
            <consortium name="The Broad Institute Genomics Platform"/>
            <consortium name="The Broad Institute Genome Sequencing Center for Infectious Disease"/>
            <person name="Wu L."/>
            <person name="Ma J."/>
        </authorList>
    </citation>
    <scope>NUCLEOTIDE SEQUENCE [LARGE SCALE GENOMIC DNA]</scope>
    <source>
        <strain evidence="2">CGMCC 1.13587</strain>
    </source>
</reference>
<protein>
    <submittedName>
        <fullName evidence="1">STAS/SEC14 domain-containing protein</fullName>
    </submittedName>
</protein>
<dbReference type="Proteomes" id="UP001596111">
    <property type="component" value="Unassembled WGS sequence"/>
</dbReference>
<dbReference type="SUPFAM" id="SSF52091">
    <property type="entry name" value="SpoIIaa-like"/>
    <property type="match status" value="1"/>
</dbReference>
<dbReference type="Gene3D" id="3.40.50.10600">
    <property type="entry name" value="SpoIIaa-like domains"/>
    <property type="match status" value="1"/>
</dbReference>
<dbReference type="Pfam" id="PF11964">
    <property type="entry name" value="SpoIIAA-like"/>
    <property type="match status" value="1"/>
</dbReference>
<dbReference type="RefSeq" id="WP_377326260.1">
    <property type="nucleotide sequence ID" value="NZ_JBHSNG010000006.1"/>
</dbReference>
<dbReference type="InterPro" id="IPR038396">
    <property type="entry name" value="SpoIIAA-like_sf"/>
</dbReference>
<keyword evidence="2" id="KW-1185">Reference proteome</keyword>
<gene>
    <name evidence="1" type="ORF">ACFPPB_08405</name>
</gene>
<dbReference type="InterPro" id="IPR036513">
    <property type="entry name" value="STAS_dom_sf"/>
</dbReference>
<name>A0ABW0SXP7_9GAMM</name>